<evidence type="ECO:0000256" key="9">
    <source>
        <dbReference type="SAM" id="MobiDB-lite"/>
    </source>
</evidence>
<dbReference type="SMART" id="SM00212">
    <property type="entry name" value="UBCc"/>
    <property type="match status" value="1"/>
</dbReference>
<dbReference type="Gene3D" id="3.10.110.10">
    <property type="entry name" value="Ubiquitin Conjugating Enzyme"/>
    <property type="match status" value="1"/>
</dbReference>
<feature type="active site" description="Glycyl thioester intermediate" evidence="7">
    <location>
        <position position="90"/>
    </location>
</feature>
<keyword evidence="12" id="KW-1185">Reference proteome</keyword>
<dbReference type="STRING" id="655863.F0XRU7"/>
<dbReference type="EMBL" id="GL629990">
    <property type="protein sequence ID" value="EFW99499.1"/>
    <property type="molecule type" value="Genomic_DNA"/>
</dbReference>
<dbReference type="GO" id="GO:0061630">
    <property type="term" value="F:ubiquitin protein ligase activity"/>
    <property type="evidence" value="ECO:0007669"/>
    <property type="project" value="EnsemblFungi"/>
</dbReference>
<comment type="similarity">
    <text evidence="8">Belongs to the ubiquitin-conjugating enzyme family.</text>
</comment>
<evidence type="ECO:0000256" key="2">
    <source>
        <dbReference type="ARBA" id="ARBA00022786"/>
    </source>
</evidence>
<dbReference type="InterPro" id="IPR050113">
    <property type="entry name" value="Ub_conjugating_enzyme"/>
</dbReference>
<dbReference type="HOGENOM" id="CLU_030988_1_1_1"/>
<dbReference type="SUPFAM" id="SSF54495">
    <property type="entry name" value="UBC-like"/>
    <property type="match status" value="1"/>
</dbReference>
<dbReference type="PROSITE" id="PS00183">
    <property type="entry name" value="UBC_1"/>
    <property type="match status" value="1"/>
</dbReference>
<dbReference type="InterPro" id="IPR016135">
    <property type="entry name" value="UBQ-conjugating_enzyme/RWD"/>
</dbReference>
<evidence type="ECO:0000313" key="12">
    <source>
        <dbReference type="Proteomes" id="UP000007796"/>
    </source>
</evidence>
<evidence type="ECO:0000256" key="3">
    <source>
        <dbReference type="ARBA" id="ARBA00039884"/>
    </source>
</evidence>
<gene>
    <name evidence="11" type="ORF">CMQ_7867</name>
</gene>
<dbReference type="RefSeq" id="XP_014168982.1">
    <property type="nucleotide sequence ID" value="XM_014313507.1"/>
</dbReference>
<dbReference type="PANTHER" id="PTHR24067">
    <property type="entry name" value="UBIQUITIN-CONJUGATING ENZYME E2"/>
    <property type="match status" value="1"/>
</dbReference>
<dbReference type="Pfam" id="PF00179">
    <property type="entry name" value="UQ_con"/>
    <property type="match status" value="1"/>
</dbReference>
<dbReference type="FunCoup" id="F0XRU7">
    <property type="interactions" value="217"/>
</dbReference>
<dbReference type="OrthoDB" id="19692at2759"/>
<feature type="compositionally biased region" description="Acidic residues" evidence="9">
    <location>
        <begin position="194"/>
        <end position="217"/>
    </location>
</feature>
<sequence length="231" mass="26002">MPYSTGIYHEGRPLGLTIQPFSKRTDKVPKADDLFRWHLGLMVINPDSAFHGGYFNVEIRFTNEYPYKPPTFRFTPAIFHPNIYPDGQLCISILHQPGEDIMSGEAAGERWSPLQGVESVLLSVLLLLDNPEISSPANVDAGVLYRDNRSLYNARAHSAVDRSKKDIPPDFVMPTKFEEEPPKATVNDDAFWAETDEELDFGSDTGDEDEQEGDFGDEDRKDGDDESDDDK</sequence>
<dbReference type="GO" id="GO:0000082">
    <property type="term" value="P:G1/S transition of mitotic cell cycle"/>
    <property type="evidence" value="ECO:0007669"/>
    <property type="project" value="EnsemblFungi"/>
</dbReference>
<name>F0XRU7_GROCL</name>
<keyword evidence="1" id="KW-0808">Transferase</keyword>
<evidence type="ECO:0000256" key="6">
    <source>
        <dbReference type="ARBA" id="ARBA00042190"/>
    </source>
</evidence>
<dbReference type="Proteomes" id="UP000007796">
    <property type="component" value="Unassembled WGS sequence"/>
</dbReference>
<dbReference type="PROSITE" id="PS50127">
    <property type="entry name" value="UBC_2"/>
    <property type="match status" value="1"/>
</dbReference>
<dbReference type="GO" id="GO:0051865">
    <property type="term" value="P:protein autoubiquitination"/>
    <property type="evidence" value="ECO:0007669"/>
    <property type="project" value="EnsemblFungi"/>
</dbReference>
<reference evidence="11 12" key="1">
    <citation type="journal article" date="2011" name="Proc. Natl. Acad. Sci. U.S.A.">
        <title>Genome and transcriptome analyses of the mountain pine beetle-fungal symbiont Grosmannia clavigera, a lodgepole pine pathogen.</title>
        <authorList>
            <person name="DiGuistini S."/>
            <person name="Wang Y."/>
            <person name="Liao N.Y."/>
            <person name="Taylor G."/>
            <person name="Tanguay P."/>
            <person name="Feau N."/>
            <person name="Henrissat B."/>
            <person name="Chan S.K."/>
            <person name="Hesse-Orce U."/>
            <person name="Alamouti S.M."/>
            <person name="Tsui C.K.M."/>
            <person name="Docking R.T."/>
            <person name="Levasseur A."/>
            <person name="Haridas S."/>
            <person name="Robertson G."/>
            <person name="Birol I."/>
            <person name="Holt R.A."/>
            <person name="Marra M.A."/>
            <person name="Hamelin R.C."/>
            <person name="Hirst M."/>
            <person name="Jones S.J.M."/>
            <person name="Bohlmann J."/>
            <person name="Breuil C."/>
        </authorList>
    </citation>
    <scope>NUCLEOTIDE SEQUENCE [LARGE SCALE GENOMIC DNA]</scope>
    <source>
        <strain evidence="12">kw1407 / UAMH 11150</strain>
    </source>
</reference>
<dbReference type="GO" id="GO:0010828">
    <property type="term" value="P:positive regulation of D-glucose transmembrane transport"/>
    <property type="evidence" value="ECO:0007669"/>
    <property type="project" value="EnsemblFungi"/>
</dbReference>
<proteinExistence type="inferred from homology"/>
<dbReference type="InterPro" id="IPR000608">
    <property type="entry name" value="UBC"/>
</dbReference>
<dbReference type="GO" id="GO:0005737">
    <property type="term" value="C:cytoplasm"/>
    <property type="evidence" value="ECO:0007669"/>
    <property type="project" value="EnsemblFungi"/>
</dbReference>
<accession>F0XRU7</accession>
<dbReference type="GO" id="GO:0031146">
    <property type="term" value="P:SCF-dependent proteasomal ubiquitin-dependent protein catabolic process"/>
    <property type="evidence" value="ECO:0007669"/>
    <property type="project" value="EnsemblFungi"/>
</dbReference>
<organism evidence="12">
    <name type="scientific">Grosmannia clavigera (strain kw1407 / UAMH 11150)</name>
    <name type="common">Blue stain fungus</name>
    <name type="synonym">Graphiocladiella clavigera</name>
    <dbReference type="NCBI Taxonomy" id="655863"/>
    <lineage>
        <taxon>Eukaryota</taxon>
        <taxon>Fungi</taxon>
        <taxon>Dikarya</taxon>
        <taxon>Ascomycota</taxon>
        <taxon>Pezizomycotina</taxon>
        <taxon>Sordariomycetes</taxon>
        <taxon>Sordariomycetidae</taxon>
        <taxon>Ophiostomatales</taxon>
        <taxon>Ophiostomataceae</taxon>
        <taxon>Leptographium</taxon>
    </lineage>
</organism>
<dbReference type="AlphaFoldDB" id="F0XRU7"/>
<evidence type="ECO:0000256" key="4">
    <source>
        <dbReference type="ARBA" id="ARBA00041569"/>
    </source>
</evidence>
<feature type="region of interest" description="Disordered" evidence="9">
    <location>
        <begin position="164"/>
        <end position="231"/>
    </location>
</feature>
<dbReference type="InParanoid" id="F0XRU7"/>
<dbReference type="InterPro" id="IPR023313">
    <property type="entry name" value="UBQ-conjugating_AS"/>
</dbReference>
<keyword evidence="8" id="KW-0067">ATP-binding</keyword>
<dbReference type="GO" id="GO:0005634">
    <property type="term" value="C:nucleus"/>
    <property type="evidence" value="ECO:0007669"/>
    <property type="project" value="EnsemblFungi"/>
</dbReference>
<dbReference type="GO" id="GO:0000086">
    <property type="term" value="P:G2/M transition of mitotic cell cycle"/>
    <property type="evidence" value="ECO:0007669"/>
    <property type="project" value="EnsemblFungi"/>
</dbReference>
<dbReference type="GeneID" id="25981458"/>
<feature type="domain" description="UBC core" evidence="10">
    <location>
        <begin position="2"/>
        <end position="165"/>
    </location>
</feature>
<dbReference type="GO" id="GO:0019005">
    <property type="term" value="C:SCF ubiquitin ligase complex"/>
    <property type="evidence" value="ECO:0007669"/>
    <property type="project" value="EnsemblFungi"/>
</dbReference>
<dbReference type="eggNOG" id="KOG0425">
    <property type="taxonomic scope" value="Eukaryota"/>
</dbReference>
<evidence type="ECO:0000313" key="11">
    <source>
        <dbReference type="EMBL" id="EFW99499.1"/>
    </source>
</evidence>
<evidence type="ECO:0000256" key="7">
    <source>
        <dbReference type="PROSITE-ProRule" id="PRU10133"/>
    </source>
</evidence>
<evidence type="ECO:0000256" key="1">
    <source>
        <dbReference type="ARBA" id="ARBA00022679"/>
    </source>
</evidence>
<dbReference type="GO" id="GO:0005524">
    <property type="term" value="F:ATP binding"/>
    <property type="evidence" value="ECO:0007669"/>
    <property type="project" value="UniProtKB-UniRule"/>
</dbReference>
<evidence type="ECO:0000259" key="10">
    <source>
        <dbReference type="PROSITE" id="PS50127"/>
    </source>
</evidence>
<keyword evidence="8" id="KW-0547">Nucleotide-binding</keyword>
<dbReference type="GO" id="GO:0030466">
    <property type="term" value="P:silent mating-type cassette heterochromatin formation"/>
    <property type="evidence" value="ECO:0007669"/>
    <property type="project" value="EnsemblFungi"/>
</dbReference>
<evidence type="ECO:0000256" key="5">
    <source>
        <dbReference type="ARBA" id="ARBA00042179"/>
    </source>
</evidence>
<evidence type="ECO:0000256" key="8">
    <source>
        <dbReference type="RuleBase" id="RU362109"/>
    </source>
</evidence>
<keyword evidence="2 8" id="KW-0833">Ubl conjugation pathway</keyword>
<dbReference type="GO" id="GO:0000209">
    <property type="term" value="P:protein polyubiquitination"/>
    <property type="evidence" value="ECO:0007669"/>
    <property type="project" value="EnsemblFungi"/>
</dbReference>
<protein>
    <recommendedName>
        <fullName evidence="3">Ubiquitin-conjugating enzyme E2 2</fullName>
    </recommendedName>
    <alternativeName>
        <fullName evidence="5">E2 ubiquitin-conjugating enzyme 2</fullName>
    </alternativeName>
    <alternativeName>
        <fullName evidence="6">Ubiquitin carrier protein UBC2</fullName>
    </alternativeName>
    <alternativeName>
        <fullName evidence="4">Ubiquitin-protein ligase UBC2</fullName>
    </alternativeName>
</protein>